<comment type="caution">
    <text evidence="2">The sequence shown here is derived from an EMBL/GenBank/DDBJ whole genome shotgun (WGS) entry which is preliminary data.</text>
</comment>
<feature type="transmembrane region" description="Helical" evidence="1">
    <location>
        <begin position="12"/>
        <end position="36"/>
    </location>
</feature>
<sequence length="165" mass="17697">MGSETKPSTFSVSVILHQIGFLITGLCTTLGVQWLFYRGAATPMSLLTQLSSYTGMLLVGLCIPILIKQKKQMAIDYNLVGAEEANSTAVVSSSCSIRSDHTAVDYFPSALTTIEDDNKICLKDDGPIVHFSIIKLAALDIIASFALTIGFSVIGSGMYQYGALF</sequence>
<dbReference type="Proteomes" id="UP001473302">
    <property type="component" value="Unassembled WGS sequence"/>
</dbReference>
<organism evidence="2 3">
    <name type="scientific">Mucor flavus</name>
    <dbReference type="NCBI Taxonomy" id="439312"/>
    <lineage>
        <taxon>Eukaryota</taxon>
        <taxon>Fungi</taxon>
        <taxon>Fungi incertae sedis</taxon>
        <taxon>Mucoromycota</taxon>
        <taxon>Mucoromycotina</taxon>
        <taxon>Mucoromycetes</taxon>
        <taxon>Mucorales</taxon>
        <taxon>Mucorineae</taxon>
        <taxon>Mucoraceae</taxon>
        <taxon>Mucor</taxon>
    </lineage>
</organism>
<feature type="transmembrane region" description="Helical" evidence="1">
    <location>
        <begin position="136"/>
        <end position="159"/>
    </location>
</feature>
<dbReference type="EMBL" id="BAABUK010000006">
    <property type="protein sequence ID" value="GAA5809982.1"/>
    <property type="molecule type" value="Genomic_DNA"/>
</dbReference>
<accession>A0ABP9YSZ4</accession>
<evidence type="ECO:0000256" key="1">
    <source>
        <dbReference type="SAM" id="Phobius"/>
    </source>
</evidence>
<feature type="transmembrane region" description="Helical" evidence="1">
    <location>
        <begin position="48"/>
        <end position="67"/>
    </location>
</feature>
<keyword evidence="1" id="KW-0812">Transmembrane</keyword>
<protein>
    <submittedName>
        <fullName evidence="2">Uncharacterized protein</fullName>
    </submittedName>
</protein>
<evidence type="ECO:0000313" key="3">
    <source>
        <dbReference type="Proteomes" id="UP001473302"/>
    </source>
</evidence>
<keyword evidence="1" id="KW-0472">Membrane</keyword>
<name>A0ABP9YSZ4_9FUNG</name>
<keyword evidence="1" id="KW-1133">Transmembrane helix</keyword>
<keyword evidence="3" id="KW-1185">Reference proteome</keyword>
<evidence type="ECO:0000313" key="2">
    <source>
        <dbReference type="EMBL" id="GAA5809982.1"/>
    </source>
</evidence>
<reference evidence="2 3" key="1">
    <citation type="submission" date="2024-04" db="EMBL/GenBank/DDBJ databases">
        <title>genome sequences of Mucor flavus KT1a and Helicostylum pulchrum KT1b strains isolated from the surface of a dry-aged beef.</title>
        <authorList>
            <person name="Toyotome T."/>
            <person name="Hosono M."/>
            <person name="Torimaru M."/>
            <person name="Fukuda K."/>
            <person name="Mikami N."/>
        </authorList>
    </citation>
    <scope>NUCLEOTIDE SEQUENCE [LARGE SCALE GENOMIC DNA]</scope>
    <source>
        <strain evidence="2 3">KT1a</strain>
    </source>
</reference>
<proteinExistence type="predicted"/>
<gene>
    <name evidence="2" type="ORF">MFLAVUS_003397</name>
</gene>